<dbReference type="AlphaFoldDB" id="W7IDN7"/>
<gene>
    <name evidence="2" type="ORF">DRE_03479</name>
</gene>
<dbReference type="HOGENOM" id="CLU_2120548_0_0_1"/>
<protein>
    <submittedName>
        <fullName evidence="2">Uncharacterized protein</fullName>
    </submittedName>
</protein>
<evidence type="ECO:0000313" key="2">
    <source>
        <dbReference type="EMBL" id="EWC47110.1"/>
    </source>
</evidence>
<dbReference type="Proteomes" id="UP000024837">
    <property type="component" value="Unassembled WGS sequence"/>
</dbReference>
<proteinExistence type="predicted"/>
<sequence length="115" mass="12818">MSLSLRKLQLRAAASSAEDHGHPSHSPYPDVPATAAVYSDGKVSTRIHKIEQELADLPLNSPLRPNFQAILRDYRERGEADMMYQNGRAVNAVNVDLRRGPLYVERCAISIMSDE</sequence>
<reference evidence="2 3" key="1">
    <citation type="submission" date="2013-05" db="EMBL/GenBank/DDBJ databases">
        <title>Drechslerella stenobrocha genome reveals carnivorous origination and mechanical trapping mechanism of predatory fungi.</title>
        <authorList>
            <person name="Liu X."/>
            <person name="Zhang W."/>
            <person name="Liu K."/>
        </authorList>
    </citation>
    <scope>NUCLEOTIDE SEQUENCE [LARGE SCALE GENOMIC DNA]</scope>
    <source>
        <strain evidence="2 3">248</strain>
    </source>
</reference>
<organism evidence="2 3">
    <name type="scientific">Drechslerella stenobrocha 248</name>
    <dbReference type="NCBI Taxonomy" id="1043628"/>
    <lineage>
        <taxon>Eukaryota</taxon>
        <taxon>Fungi</taxon>
        <taxon>Dikarya</taxon>
        <taxon>Ascomycota</taxon>
        <taxon>Pezizomycotina</taxon>
        <taxon>Orbiliomycetes</taxon>
        <taxon>Orbiliales</taxon>
        <taxon>Orbiliaceae</taxon>
        <taxon>Drechslerella</taxon>
    </lineage>
</organism>
<dbReference type="EMBL" id="KI966412">
    <property type="protein sequence ID" value="EWC47110.1"/>
    <property type="molecule type" value="Genomic_DNA"/>
</dbReference>
<name>W7IDN7_9PEZI</name>
<dbReference type="OrthoDB" id="5317026at2759"/>
<keyword evidence="3" id="KW-1185">Reference proteome</keyword>
<feature type="region of interest" description="Disordered" evidence="1">
    <location>
        <begin position="10"/>
        <end position="33"/>
    </location>
</feature>
<accession>W7IDN7</accession>
<evidence type="ECO:0000256" key="1">
    <source>
        <dbReference type="SAM" id="MobiDB-lite"/>
    </source>
</evidence>
<evidence type="ECO:0000313" key="3">
    <source>
        <dbReference type="Proteomes" id="UP000024837"/>
    </source>
</evidence>